<organism evidence="3 4">
    <name type="scientific">Candidatus Jettenia ecosi</name>
    <dbReference type="NCBI Taxonomy" id="2494326"/>
    <lineage>
        <taxon>Bacteria</taxon>
        <taxon>Pseudomonadati</taxon>
        <taxon>Planctomycetota</taxon>
        <taxon>Candidatus Brocadiia</taxon>
        <taxon>Candidatus Brocadiales</taxon>
        <taxon>Candidatus Brocadiaceae</taxon>
        <taxon>Candidatus Jettenia</taxon>
    </lineage>
</organism>
<proteinExistence type="predicted"/>
<dbReference type="PANTHER" id="PTHR31616">
    <property type="entry name" value="TREHALASE"/>
    <property type="match status" value="1"/>
</dbReference>
<name>A0A533Q6Y7_9BACT</name>
<dbReference type="InterPro" id="IPR045582">
    <property type="entry name" value="Trehalase-like_N"/>
</dbReference>
<comment type="caution">
    <text evidence="3">The sequence shown here is derived from an EMBL/GenBank/DDBJ whole genome shotgun (WGS) entry which is preliminary data.</text>
</comment>
<evidence type="ECO:0000313" key="3">
    <source>
        <dbReference type="EMBL" id="TLD40383.1"/>
    </source>
</evidence>
<dbReference type="PANTHER" id="PTHR31616:SF0">
    <property type="entry name" value="GLUCAN 1,4-ALPHA-GLUCOSIDASE"/>
    <property type="match status" value="1"/>
</dbReference>
<dbReference type="EMBL" id="SULG01000105">
    <property type="protein sequence ID" value="TLD40383.1"/>
    <property type="molecule type" value="Genomic_DNA"/>
</dbReference>
<feature type="domain" description="GH15-like" evidence="1">
    <location>
        <begin position="282"/>
        <end position="659"/>
    </location>
</feature>
<dbReference type="Gene3D" id="1.50.10.10">
    <property type="match status" value="1"/>
</dbReference>
<dbReference type="InterPro" id="IPR012341">
    <property type="entry name" value="6hp_glycosidase-like_sf"/>
</dbReference>
<dbReference type="Pfam" id="PF19291">
    <property type="entry name" value="TREH_N"/>
    <property type="match status" value="1"/>
</dbReference>
<protein>
    <submittedName>
        <fullName evidence="3">Glucoamylase</fullName>
    </submittedName>
</protein>
<dbReference type="GO" id="GO:0005975">
    <property type="term" value="P:carbohydrate metabolic process"/>
    <property type="evidence" value="ECO:0007669"/>
    <property type="project" value="InterPro"/>
</dbReference>
<gene>
    <name evidence="3" type="ORF">JETT_3343</name>
</gene>
<dbReference type="InterPro" id="IPR011613">
    <property type="entry name" value="GH15-like"/>
</dbReference>
<evidence type="ECO:0000259" key="1">
    <source>
        <dbReference type="Pfam" id="PF00723"/>
    </source>
</evidence>
<dbReference type="AlphaFoldDB" id="A0A533Q6Y7"/>
<dbReference type="Proteomes" id="UP000319783">
    <property type="component" value="Unassembled WGS sequence"/>
</dbReference>
<evidence type="ECO:0000259" key="2">
    <source>
        <dbReference type="Pfam" id="PF19291"/>
    </source>
</evidence>
<dbReference type="GO" id="GO:0004553">
    <property type="term" value="F:hydrolase activity, hydrolyzing O-glycosyl compounds"/>
    <property type="evidence" value="ECO:0007669"/>
    <property type="project" value="TreeGrafter"/>
</dbReference>
<dbReference type="SUPFAM" id="SSF48208">
    <property type="entry name" value="Six-hairpin glycosidases"/>
    <property type="match status" value="1"/>
</dbReference>
<evidence type="ECO:0000313" key="4">
    <source>
        <dbReference type="Proteomes" id="UP000319783"/>
    </source>
</evidence>
<feature type="domain" description="Trehalase-like N-terminal" evidence="2">
    <location>
        <begin position="62"/>
        <end position="201"/>
    </location>
</feature>
<dbReference type="Pfam" id="PF00723">
    <property type="entry name" value="Glyco_hydro_15"/>
    <property type="match status" value="1"/>
</dbReference>
<reference evidence="3 4" key="1">
    <citation type="submission" date="2019-04" db="EMBL/GenBank/DDBJ databases">
        <title>Genome of a novel bacterium Candidatus Jettenia ecosi reconstructed from metagenome of an anammox bioreactor.</title>
        <authorList>
            <person name="Mardanov A.V."/>
            <person name="Beletsky A.V."/>
            <person name="Ravin N.V."/>
            <person name="Botchkova E.A."/>
            <person name="Litti Y.V."/>
            <person name="Nozhevnikova A.N."/>
        </authorList>
    </citation>
    <scope>NUCLEOTIDE SEQUENCE [LARGE SCALE GENOMIC DNA]</scope>
    <source>
        <strain evidence="3">J2</strain>
    </source>
</reference>
<sequence length="672" mass="76192">MVLLKFRLVVMSIPRKNLTQRFCYKLSLLPKIYREKNGEVFIIATEILKNLKKRRSAIMAYQPIENYGLIGNLRTAALVGMDGSIDWLCLPRFDSASVFAAILDDQKGGRFRIAPKGEGLRHKQHYWPNTNILITRFLHPDGISEIEDYMPVGGVGGTPDDQLVRRVRVVHGRMPFHLECRPAFDYARARHETLVAWQGARFDGPGLSLGLAASVPLRRDGDGVLSDFILDEGQSATFVLRRLNPGRDAGYCPDTGEAEERFRETVAYWQRWLSHCTYQGRWREMVQRSALALKLLTYEPTGALIAAPTTSLPEGIGGVRNWDYRYTWLRDASFTLYALMRIGFTEEAARFMDWLMARLQEDKSACDGPLQLMYGIDGQAELIEQELPHLEGYRGSRPVRIGNGAYDQLQLDIYGELMDSAYLFNKHGTPAGYDTWKNLRRLMDWVCNNWARADEGIWEVRGGQRHFVFSRLMCWVALDRGLRLADKRSFPANRARWLRVRDEIYEEVMQKGWDPQQRAFVQAYGSSALDASNLLMPLVFFTAPNDPRMLATVDAIRKPIAQGGLAAGGLVYRYDPREAPDGLPGTEGTFNMCSFWLVEALTRAGRTDSRRLEEARLLFEEMLSYANHLGLYAEQTGPSGEALGNFPQAFTHLALISAAFNLDRTLDGGRTD</sequence>
<dbReference type="InterPro" id="IPR008928">
    <property type="entry name" value="6-hairpin_glycosidase_sf"/>
</dbReference>
<accession>A0A533Q6Y7</accession>